<organism evidence="1 2">
    <name type="scientific">Acinetobacter chinensis</name>
    <dbReference type="NCBI Taxonomy" id="2004650"/>
    <lineage>
        <taxon>Bacteria</taxon>
        <taxon>Pseudomonadati</taxon>
        <taxon>Pseudomonadota</taxon>
        <taxon>Gammaproteobacteria</taxon>
        <taxon>Moraxellales</taxon>
        <taxon>Moraxellaceae</taxon>
        <taxon>Acinetobacter</taxon>
    </lineage>
</organism>
<protein>
    <submittedName>
        <fullName evidence="1">Uncharacterized protein</fullName>
    </submittedName>
</protein>
<dbReference type="Proteomes" id="UP000263753">
    <property type="component" value="Plasmid p1_010005"/>
</dbReference>
<reference evidence="1 2" key="1">
    <citation type="submission" date="2018-09" db="EMBL/GenBank/DDBJ databases">
        <title>The complete genome of Acinetobacter sp. strain WCHAc010005.</title>
        <authorList>
            <person name="Hu Y."/>
            <person name="Long H."/>
            <person name="Feng Y."/>
            <person name="Zong Z."/>
        </authorList>
    </citation>
    <scope>NUCLEOTIDE SEQUENCE [LARGE SCALE GENOMIC DNA]</scope>
    <source>
        <strain evidence="1 2">WCHAc010005</strain>
        <plasmid evidence="1 2">p1_010005</plasmid>
    </source>
</reference>
<keyword evidence="1" id="KW-0614">Plasmid</keyword>
<dbReference type="EMBL" id="CP032127">
    <property type="protein sequence ID" value="AXY55137.1"/>
    <property type="molecule type" value="Genomic_DNA"/>
</dbReference>
<gene>
    <name evidence="1" type="ORF">CDG60_00055</name>
</gene>
<accession>A0A3B7LTN5</accession>
<dbReference type="KEGG" id="achi:CDG60_00055"/>
<name>A0A3B7LTN5_9GAMM</name>
<sequence length="65" mass="7848">MPFFINFLSWGHREQDAPDKNNKIRYKECEVRQELYLSIKYEKPRQDVGVFYCPNVLEKSVLCSF</sequence>
<evidence type="ECO:0000313" key="1">
    <source>
        <dbReference type="EMBL" id="AXY55137.1"/>
    </source>
</evidence>
<dbReference type="AlphaFoldDB" id="A0A3B7LTN5"/>
<geneLocation type="plasmid" evidence="1 2">
    <name>p1_010005</name>
</geneLocation>
<proteinExistence type="predicted"/>
<evidence type="ECO:0000313" key="2">
    <source>
        <dbReference type="Proteomes" id="UP000263753"/>
    </source>
</evidence>